<dbReference type="EMBL" id="JAIWYP010000001">
    <property type="protein sequence ID" value="KAH3890222.1"/>
    <property type="molecule type" value="Genomic_DNA"/>
</dbReference>
<proteinExistence type="predicted"/>
<keyword evidence="2" id="KW-1185">Reference proteome</keyword>
<evidence type="ECO:0000313" key="2">
    <source>
        <dbReference type="Proteomes" id="UP000828390"/>
    </source>
</evidence>
<reference evidence="1" key="1">
    <citation type="journal article" date="2019" name="bioRxiv">
        <title>The Genome of the Zebra Mussel, Dreissena polymorpha: A Resource for Invasive Species Research.</title>
        <authorList>
            <person name="McCartney M.A."/>
            <person name="Auch B."/>
            <person name="Kono T."/>
            <person name="Mallez S."/>
            <person name="Zhang Y."/>
            <person name="Obille A."/>
            <person name="Becker A."/>
            <person name="Abrahante J.E."/>
            <person name="Garbe J."/>
            <person name="Badalamenti J.P."/>
            <person name="Herman A."/>
            <person name="Mangelson H."/>
            <person name="Liachko I."/>
            <person name="Sullivan S."/>
            <person name="Sone E.D."/>
            <person name="Koren S."/>
            <person name="Silverstein K.A.T."/>
            <person name="Beckman K.B."/>
            <person name="Gohl D.M."/>
        </authorList>
    </citation>
    <scope>NUCLEOTIDE SEQUENCE</scope>
    <source>
        <strain evidence="1">Duluth1</strain>
        <tissue evidence="1">Whole animal</tissue>
    </source>
</reference>
<reference evidence="1" key="2">
    <citation type="submission" date="2020-11" db="EMBL/GenBank/DDBJ databases">
        <authorList>
            <person name="McCartney M.A."/>
            <person name="Auch B."/>
            <person name="Kono T."/>
            <person name="Mallez S."/>
            <person name="Becker A."/>
            <person name="Gohl D.M."/>
            <person name="Silverstein K.A.T."/>
            <person name="Koren S."/>
            <person name="Bechman K.B."/>
            <person name="Herman A."/>
            <person name="Abrahante J.E."/>
            <person name="Garbe J."/>
        </authorList>
    </citation>
    <scope>NUCLEOTIDE SEQUENCE</scope>
    <source>
        <strain evidence="1">Duluth1</strain>
        <tissue evidence="1">Whole animal</tissue>
    </source>
</reference>
<name>A0A9D4S531_DREPO</name>
<dbReference type="Proteomes" id="UP000828390">
    <property type="component" value="Unassembled WGS sequence"/>
</dbReference>
<evidence type="ECO:0000313" key="1">
    <source>
        <dbReference type="EMBL" id="KAH3890222.1"/>
    </source>
</evidence>
<comment type="caution">
    <text evidence="1">The sequence shown here is derived from an EMBL/GenBank/DDBJ whole genome shotgun (WGS) entry which is preliminary data.</text>
</comment>
<dbReference type="AlphaFoldDB" id="A0A9D4S531"/>
<gene>
    <name evidence="1" type="ORF">DPMN_014295</name>
</gene>
<organism evidence="1 2">
    <name type="scientific">Dreissena polymorpha</name>
    <name type="common">Zebra mussel</name>
    <name type="synonym">Mytilus polymorpha</name>
    <dbReference type="NCBI Taxonomy" id="45954"/>
    <lineage>
        <taxon>Eukaryota</taxon>
        <taxon>Metazoa</taxon>
        <taxon>Spiralia</taxon>
        <taxon>Lophotrochozoa</taxon>
        <taxon>Mollusca</taxon>
        <taxon>Bivalvia</taxon>
        <taxon>Autobranchia</taxon>
        <taxon>Heteroconchia</taxon>
        <taxon>Euheterodonta</taxon>
        <taxon>Imparidentia</taxon>
        <taxon>Neoheterodontei</taxon>
        <taxon>Myida</taxon>
        <taxon>Dreissenoidea</taxon>
        <taxon>Dreissenidae</taxon>
        <taxon>Dreissena</taxon>
    </lineage>
</organism>
<accession>A0A9D4S531</accession>
<sequence length="87" mass="9474">MSLEVTSIDITKKVCVICGEQDDRQVSKLGEKECQGLSLAAKNYKGCDTTSRIYGIGKGVVLKKALNDSNFKNQAKVFMNTSSHSTI</sequence>
<protein>
    <submittedName>
        <fullName evidence="1">Uncharacterized protein</fullName>
    </submittedName>
</protein>